<name>A0A1A2ZJB8_9MYCO</name>
<dbReference type="RefSeq" id="WP_065013597.1">
    <property type="nucleotide sequence ID" value="NZ_LZKJ01000059.1"/>
</dbReference>
<protein>
    <recommendedName>
        <fullName evidence="1">RES domain-containing protein</fullName>
    </recommendedName>
</protein>
<feature type="domain" description="RES" evidence="1">
    <location>
        <begin position="16"/>
        <end position="209"/>
    </location>
</feature>
<evidence type="ECO:0000259" key="1">
    <source>
        <dbReference type="Pfam" id="PF08808"/>
    </source>
</evidence>
<dbReference type="Pfam" id="PF08808">
    <property type="entry name" value="RES"/>
    <property type="match status" value="1"/>
</dbReference>
<proteinExistence type="predicted"/>
<dbReference type="InterPro" id="IPR014914">
    <property type="entry name" value="RES_dom"/>
</dbReference>
<dbReference type="Proteomes" id="UP000093592">
    <property type="component" value="Unassembled WGS sequence"/>
</dbReference>
<dbReference type="AlphaFoldDB" id="A0A1A2ZJB8"/>
<evidence type="ECO:0000313" key="2">
    <source>
        <dbReference type="EMBL" id="OBI49783.1"/>
    </source>
</evidence>
<dbReference type="EMBL" id="LZKJ01000059">
    <property type="protein sequence ID" value="OBI49783.1"/>
    <property type="molecule type" value="Genomic_DNA"/>
</dbReference>
<gene>
    <name evidence="2" type="ORF">A5707_16335</name>
</gene>
<evidence type="ECO:0000313" key="3">
    <source>
        <dbReference type="Proteomes" id="UP000093592"/>
    </source>
</evidence>
<accession>A0A1A2ZJB8</accession>
<comment type="caution">
    <text evidence="2">The sequence shown here is derived from an EMBL/GenBank/DDBJ whole genome shotgun (WGS) entry which is preliminary data.</text>
</comment>
<reference evidence="3" key="1">
    <citation type="submission" date="2016-06" db="EMBL/GenBank/DDBJ databases">
        <authorList>
            <person name="Sutton G."/>
            <person name="Brinkac L."/>
            <person name="Sanka R."/>
            <person name="Adams M."/>
            <person name="Lau E."/>
            <person name="Sam S."/>
            <person name="Sreng N."/>
            <person name="Him V."/>
            <person name="Kerleguer A."/>
            <person name="Cheng S."/>
        </authorList>
    </citation>
    <scope>NUCLEOTIDE SEQUENCE [LARGE SCALE GENOMIC DNA]</scope>
    <source>
        <strain evidence="3">E861</strain>
    </source>
</reference>
<organism evidence="2 3">
    <name type="scientific">Mycobacterium kyorinense</name>
    <dbReference type="NCBI Taxonomy" id="487514"/>
    <lineage>
        <taxon>Bacteria</taxon>
        <taxon>Bacillati</taxon>
        <taxon>Actinomycetota</taxon>
        <taxon>Actinomycetes</taxon>
        <taxon>Mycobacteriales</taxon>
        <taxon>Mycobacteriaceae</taxon>
        <taxon>Mycobacterium</taxon>
    </lineage>
</organism>
<sequence length="239" mass="26015">MTSLLPVPLPGSGAVRVHPAPEALPQLRHEGPGRNRFDDPHGSFLMRYTAENLRGCLIETMARFRPNSAADELLAAVDFVGADVDPPMRTVSAVADWLAKQRLGHVTLVTPHPLLVDIEAADLLVELDTHPLVREAIENSPLRDGPNSVRLDAGLIRLGADIGRPITQAVSRALHELHPEVDGIAYWSRIDSSERCWAIYGHVPVDVSITDLSAENPLHRSAVRAAAALLKVPLPPAWR</sequence>